<evidence type="ECO:0000256" key="6">
    <source>
        <dbReference type="ARBA" id="ARBA00023163"/>
    </source>
</evidence>
<dbReference type="PROSITE" id="PS51755">
    <property type="entry name" value="OMPR_PHOB"/>
    <property type="match status" value="1"/>
</dbReference>
<dbReference type="Gene3D" id="3.40.50.2300">
    <property type="match status" value="1"/>
</dbReference>
<dbReference type="AlphaFoldDB" id="A0A9D9DAM8"/>
<dbReference type="GO" id="GO:0005829">
    <property type="term" value="C:cytosol"/>
    <property type="evidence" value="ECO:0007669"/>
    <property type="project" value="TreeGrafter"/>
</dbReference>
<keyword evidence="4" id="KW-0805">Transcription regulation</keyword>
<dbReference type="SUPFAM" id="SSF46894">
    <property type="entry name" value="C-terminal effector domain of the bipartite response regulators"/>
    <property type="match status" value="1"/>
</dbReference>
<dbReference type="EMBL" id="JADINH010000159">
    <property type="protein sequence ID" value="MBO8416216.1"/>
    <property type="molecule type" value="Genomic_DNA"/>
</dbReference>
<evidence type="ECO:0000259" key="10">
    <source>
        <dbReference type="PROSITE" id="PS50110"/>
    </source>
</evidence>
<keyword evidence="3" id="KW-0902">Two-component regulatory system</keyword>
<dbReference type="GO" id="GO:0006355">
    <property type="term" value="P:regulation of DNA-templated transcription"/>
    <property type="evidence" value="ECO:0007669"/>
    <property type="project" value="InterPro"/>
</dbReference>
<evidence type="ECO:0000313" key="13">
    <source>
        <dbReference type="Proteomes" id="UP000823631"/>
    </source>
</evidence>
<dbReference type="InterPro" id="IPR001789">
    <property type="entry name" value="Sig_transdc_resp-reg_receiver"/>
</dbReference>
<dbReference type="PROSITE" id="PS50110">
    <property type="entry name" value="RESPONSE_REGULATORY"/>
    <property type="match status" value="1"/>
</dbReference>
<keyword evidence="2 8" id="KW-0597">Phosphoprotein</keyword>
<dbReference type="Gene3D" id="1.10.10.10">
    <property type="entry name" value="Winged helix-like DNA-binding domain superfamily/Winged helix DNA-binding domain"/>
    <property type="match status" value="1"/>
</dbReference>
<evidence type="ECO:0000256" key="7">
    <source>
        <dbReference type="ARBA" id="ARBA00024735"/>
    </source>
</evidence>
<evidence type="ECO:0000259" key="11">
    <source>
        <dbReference type="PROSITE" id="PS51755"/>
    </source>
</evidence>
<evidence type="ECO:0000256" key="2">
    <source>
        <dbReference type="ARBA" id="ARBA00022553"/>
    </source>
</evidence>
<organism evidence="12 13">
    <name type="scientific">Candidatus Avisuccinivibrio stercorigallinarum</name>
    <dbReference type="NCBI Taxonomy" id="2840704"/>
    <lineage>
        <taxon>Bacteria</taxon>
        <taxon>Pseudomonadati</taxon>
        <taxon>Pseudomonadota</taxon>
        <taxon>Gammaproteobacteria</taxon>
        <taxon>Aeromonadales</taxon>
        <taxon>Succinivibrionaceae</taxon>
        <taxon>Succinivibrionaceae incertae sedis</taxon>
        <taxon>Candidatus Avisuccinivibrio</taxon>
    </lineage>
</organism>
<name>A0A9D9DAM8_9GAMM</name>
<dbReference type="SMART" id="SM00448">
    <property type="entry name" value="REC"/>
    <property type="match status" value="1"/>
</dbReference>
<evidence type="ECO:0000256" key="4">
    <source>
        <dbReference type="ARBA" id="ARBA00023015"/>
    </source>
</evidence>
<evidence type="ECO:0000256" key="8">
    <source>
        <dbReference type="PROSITE-ProRule" id="PRU00169"/>
    </source>
</evidence>
<comment type="caution">
    <text evidence="12">The sequence shown here is derived from an EMBL/GenBank/DDBJ whole genome shotgun (WGS) entry which is preliminary data.</text>
</comment>
<accession>A0A9D9DAM8</accession>
<dbReference type="GO" id="GO:0032993">
    <property type="term" value="C:protein-DNA complex"/>
    <property type="evidence" value="ECO:0007669"/>
    <property type="project" value="TreeGrafter"/>
</dbReference>
<reference evidence="12" key="2">
    <citation type="journal article" date="2021" name="PeerJ">
        <title>Extensive microbial diversity within the chicken gut microbiome revealed by metagenomics and culture.</title>
        <authorList>
            <person name="Gilroy R."/>
            <person name="Ravi A."/>
            <person name="Getino M."/>
            <person name="Pursley I."/>
            <person name="Horton D.L."/>
            <person name="Alikhan N.F."/>
            <person name="Baker D."/>
            <person name="Gharbi K."/>
            <person name="Hall N."/>
            <person name="Watson M."/>
            <person name="Adriaenssens E.M."/>
            <person name="Foster-Nyarko E."/>
            <person name="Jarju S."/>
            <person name="Secka A."/>
            <person name="Antonio M."/>
            <person name="Oren A."/>
            <person name="Chaudhuri R.R."/>
            <person name="La Ragione R."/>
            <person name="Hildebrand F."/>
            <person name="Pallen M.J."/>
        </authorList>
    </citation>
    <scope>NUCLEOTIDE SEQUENCE</scope>
    <source>
        <strain evidence="12">17213</strain>
    </source>
</reference>
<dbReference type="SMART" id="SM00862">
    <property type="entry name" value="Trans_reg_C"/>
    <property type="match status" value="1"/>
</dbReference>
<evidence type="ECO:0000256" key="1">
    <source>
        <dbReference type="ARBA" id="ARBA00013332"/>
    </source>
</evidence>
<keyword evidence="6" id="KW-0804">Transcription</keyword>
<sequence length="224" mass="25411">MIYCVEDDVNIREIEIYTLQSMGFEAAGFADGKAFFEALDRELPELVLLDVMLPDLDGIQILKMLRQRTKTKDLPVIMATARGAEFEKIQALDLGADDYLAKPFSMMEMAARVKAVLRRTNKDVNENCLNIGALSIDKLGHKVTLNGETLELTLKEYELLLLLCRSRGRAFTREQILDVVWGTNYDGETRTVDVHIKTLRQKLQSMGEIIKTVRGVGYKVEYSE</sequence>
<dbReference type="GO" id="GO:0000976">
    <property type="term" value="F:transcription cis-regulatory region binding"/>
    <property type="evidence" value="ECO:0007669"/>
    <property type="project" value="TreeGrafter"/>
</dbReference>
<dbReference type="CDD" id="cd00383">
    <property type="entry name" value="trans_reg_C"/>
    <property type="match status" value="1"/>
</dbReference>
<dbReference type="Pfam" id="PF00072">
    <property type="entry name" value="Response_reg"/>
    <property type="match status" value="1"/>
</dbReference>
<feature type="DNA-binding region" description="OmpR/PhoB-type" evidence="9">
    <location>
        <begin position="126"/>
        <end position="222"/>
    </location>
</feature>
<gene>
    <name evidence="12" type="ORF">IAB19_07555</name>
</gene>
<dbReference type="GO" id="GO:0000156">
    <property type="term" value="F:phosphorelay response regulator activity"/>
    <property type="evidence" value="ECO:0007669"/>
    <property type="project" value="TreeGrafter"/>
</dbReference>
<evidence type="ECO:0000256" key="3">
    <source>
        <dbReference type="ARBA" id="ARBA00023012"/>
    </source>
</evidence>
<dbReference type="Gene3D" id="6.10.250.690">
    <property type="match status" value="1"/>
</dbReference>
<evidence type="ECO:0000313" key="12">
    <source>
        <dbReference type="EMBL" id="MBO8416216.1"/>
    </source>
</evidence>
<reference evidence="12" key="1">
    <citation type="submission" date="2020-10" db="EMBL/GenBank/DDBJ databases">
        <authorList>
            <person name="Gilroy R."/>
        </authorList>
    </citation>
    <scope>NUCLEOTIDE SEQUENCE</scope>
    <source>
        <strain evidence="12">17213</strain>
    </source>
</reference>
<dbReference type="InterPro" id="IPR016032">
    <property type="entry name" value="Sig_transdc_resp-reg_C-effctor"/>
</dbReference>
<evidence type="ECO:0000256" key="9">
    <source>
        <dbReference type="PROSITE-ProRule" id="PRU01091"/>
    </source>
</evidence>
<keyword evidence="5 9" id="KW-0238">DNA-binding</keyword>
<dbReference type="InterPro" id="IPR011006">
    <property type="entry name" value="CheY-like_superfamily"/>
</dbReference>
<dbReference type="InterPro" id="IPR039420">
    <property type="entry name" value="WalR-like"/>
</dbReference>
<dbReference type="SUPFAM" id="SSF52172">
    <property type="entry name" value="CheY-like"/>
    <property type="match status" value="1"/>
</dbReference>
<feature type="modified residue" description="4-aspartylphosphate" evidence="8">
    <location>
        <position position="50"/>
    </location>
</feature>
<proteinExistence type="predicted"/>
<dbReference type="FunFam" id="1.10.10.10:FF:000018">
    <property type="entry name" value="DNA-binding response regulator ResD"/>
    <property type="match status" value="1"/>
</dbReference>
<dbReference type="InterPro" id="IPR001867">
    <property type="entry name" value="OmpR/PhoB-type_DNA-bd"/>
</dbReference>
<feature type="domain" description="OmpR/PhoB-type" evidence="11">
    <location>
        <begin position="126"/>
        <end position="222"/>
    </location>
</feature>
<dbReference type="PANTHER" id="PTHR48111:SF21">
    <property type="entry name" value="DNA-BINDING DUAL MASTER TRANSCRIPTIONAL REGULATOR RPAA"/>
    <property type="match status" value="1"/>
</dbReference>
<comment type="function">
    <text evidence="7">This protein is a positive regulator for the phosphate regulon. Transcription of this operon is positively regulated by PhoB and PhoR when phosphate is limited.</text>
</comment>
<feature type="domain" description="Response regulatory" evidence="10">
    <location>
        <begin position="1"/>
        <end position="117"/>
    </location>
</feature>
<dbReference type="InterPro" id="IPR036388">
    <property type="entry name" value="WH-like_DNA-bd_sf"/>
</dbReference>
<dbReference type="Pfam" id="PF00486">
    <property type="entry name" value="Trans_reg_C"/>
    <property type="match status" value="1"/>
</dbReference>
<dbReference type="Proteomes" id="UP000823631">
    <property type="component" value="Unassembled WGS sequence"/>
</dbReference>
<dbReference type="PANTHER" id="PTHR48111">
    <property type="entry name" value="REGULATOR OF RPOS"/>
    <property type="match status" value="1"/>
</dbReference>
<protein>
    <recommendedName>
        <fullName evidence="1">Phosphate regulon transcriptional regulatory protein PhoB</fullName>
    </recommendedName>
</protein>
<evidence type="ECO:0000256" key="5">
    <source>
        <dbReference type="ARBA" id="ARBA00023125"/>
    </source>
</evidence>